<protein>
    <submittedName>
        <fullName evidence="2">Uncharacterized protein</fullName>
    </submittedName>
</protein>
<evidence type="ECO:0000313" key="2">
    <source>
        <dbReference type="EMBL" id="AGN29691.1"/>
    </source>
</evidence>
<sequence length="182" mass="20514">MTGGKVLLVVCLFVVGVVNCQEDNKLDEEDLKLLRSESTIPLEEALRCGIFFAQDQIGLDPIERLFVIKFTWPAPECPTEDRVERGVEHCSKLWDKIVTKLQYKKPSLVKERKEAGFSMGDDICNTLKEKGVLYAGNKSKRFPEGMTLGFFSNTCANVKWEDTGKRHPEKICCAKGTHVDCP</sequence>
<keyword evidence="1" id="KW-0732">Signal</keyword>
<organism evidence="2">
    <name type="scientific">Acartia pacifica</name>
    <name type="common">Copepod</name>
    <dbReference type="NCBI Taxonomy" id="335913"/>
    <lineage>
        <taxon>Eukaryota</taxon>
        <taxon>Metazoa</taxon>
        <taxon>Ecdysozoa</taxon>
        <taxon>Arthropoda</taxon>
        <taxon>Crustacea</taxon>
        <taxon>Multicrustacea</taxon>
        <taxon>Hexanauplia</taxon>
        <taxon>Copepoda</taxon>
        <taxon>Calanoida</taxon>
        <taxon>Acartiidae</taxon>
        <taxon>Acartia</taxon>
    </lineage>
</organism>
<name>R9TEZ0_ACAPC</name>
<proteinExistence type="evidence at transcript level"/>
<reference evidence="2" key="1">
    <citation type="journal article" date="2013" name="J. Exp. Mar. Biol. Ecol.">
        <title>An improved method for achieving high-quality RNA for copepod gene transcriptomic studies.</title>
        <authorList>
            <person name="Zhang H."/>
            <person name="Finiguerra M."/>
            <person name="Dam H.G."/>
            <person name="Huang Y."/>
            <person name="Xu D."/>
            <person name="Liu G."/>
            <person name="Lin S."/>
        </authorList>
    </citation>
    <scope>NUCLEOTIDE SEQUENCE</scope>
</reference>
<dbReference type="AlphaFoldDB" id="R9TEZ0"/>
<accession>R9TEZ0</accession>
<evidence type="ECO:0000256" key="1">
    <source>
        <dbReference type="SAM" id="SignalP"/>
    </source>
</evidence>
<dbReference type="EMBL" id="KC989918">
    <property type="protein sequence ID" value="AGN29691.1"/>
    <property type="molecule type" value="mRNA"/>
</dbReference>
<feature type="signal peptide" evidence="1">
    <location>
        <begin position="1"/>
        <end position="20"/>
    </location>
</feature>
<feature type="chain" id="PRO_5004480121" evidence="1">
    <location>
        <begin position="21"/>
        <end position="182"/>
    </location>
</feature>